<dbReference type="OrthoDB" id="147360at2157"/>
<protein>
    <recommendedName>
        <fullName evidence="4">DUF3194 domain-containing protein</fullName>
    </recommendedName>
</protein>
<reference evidence="2 3" key="1">
    <citation type="journal article" date="2007" name="Appl. Environ. Microbiol.">
        <title>Isolation of key methanogens for global methane emission from rice paddy fields: a novel isolate affiliated with the clone cluster rice cluster I.</title>
        <authorList>
            <person name="Sakai S."/>
            <person name="Imachi H."/>
            <person name="Sekiguchi Y."/>
            <person name="Ohashi A."/>
            <person name="Harada H."/>
            <person name="Kamagata Y."/>
        </authorList>
    </citation>
    <scope>NUCLEOTIDE SEQUENCE [LARGE SCALE GENOMIC DNA]</scope>
    <source>
        <strain evidence="3">DSM 17711 / JCM 13418 / NBRC 101707 / SANAE</strain>
    </source>
</reference>
<accession>D1Z1X1</accession>
<reference evidence="3" key="3">
    <citation type="journal article" date="2011" name="PLoS ONE">
        <title>Genome sequence of a mesophilic hydrogenotrophic methanogen Methanocella paludicola, the first cultivated representative of the order Methanocellales.</title>
        <authorList>
            <person name="Sakai S."/>
            <person name="Takaki Y."/>
            <person name="Shimamura S."/>
            <person name="Sekine M."/>
            <person name="Tajima T."/>
            <person name="Kosugi H."/>
            <person name="Ichikawa N."/>
            <person name="Tasumi E."/>
            <person name="Hiraki A.T."/>
            <person name="Shimizu A."/>
            <person name="Kato Y."/>
            <person name="Nishiko R."/>
            <person name="Mori K."/>
            <person name="Fujita N."/>
            <person name="Imachi H."/>
            <person name="Takai K."/>
        </authorList>
    </citation>
    <scope>NUCLEOTIDE SEQUENCE [LARGE SCALE GENOMIC DNA]</scope>
    <source>
        <strain evidence="3">DSM 17711 / JCM 13418 / NBRC 101707 / SANAE</strain>
    </source>
</reference>
<dbReference type="AlphaFoldDB" id="D1Z1X1"/>
<dbReference type="Gene3D" id="3.30.300.100">
    <property type="entry name" value="MTH677-like"/>
    <property type="match status" value="1"/>
</dbReference>
<proteinExistence type="inferred from homology"/>
<organism evidence="2 3">
    <name type="scientific">Methanocella paludicola (strain DSM 17711 / JCM 13418 / NBRC 101707 / SANAE)</name>
    <dbReference type="NCBI Taxonomy" id="304371"/>
    <lineage>
        <taxon>Archaea</taxon>
        <taxon>Methanobacteriati</taxon>
        <taxon>Methanobacteriota</taxon>
        <taxon>Stenosarchaea group</taxon>
        <taxon>Methanomicrobia</taxon>
        <taxon>Methanocellales</taxon>
        <taxon>Methanocellaceae</taxon>
        <taxon>Methanocella</taxon>
    </lineage>
</organism>
<evidence type="ECO:0008006" key="4">
    <source>
        <dbReference type="Google" id="ProtNLM"/>
    </source>
</evidence>
<dbReference type="Pfam" id="PF11419">
    <property type="entry name" value="DUF3194"/>
    <property type="match status" value="1"/>
</dbReference>
<sequence>MKDEALIEAVYDAALEYIYSVVPVKRIDDLDIAVALDEGEVTIDIRLITDRGEAVDQKTVDEAIKVASEKAEKLMGPKT</sequence>
<dbReference type="GeneID" id="8683183"/>
<reference evidence="2 3" key="2">
    <citation type="journal article" date="2008" name="Int. J. Syst. Evol. Microbiol.">
        <title>Methanocella paludicola gen. nov., sp. nov., a methane-producing archaeon, the first isolate of the lineage 'Rice Cluster I', and proposal of the new archaeal order Methanocellales ord. nov.</title>
        <authorList>
            <person name="Sakai S."/>
            <person name="Imachi H."/>
            <person name="Hanada S."/>
            <person name="Ohashi A."/>
            <person name="Harada H."/>
            <person name="Kamagata Y."/>
        </authorList>
    </citation>
    <scope>NUCLEOTIDE SEQUENCE [LARGE SCALE GENOMIC DNA]</scope>
    <source>
        <strain evidence="3">DSM 17711 / JCM 13418 / NBRC 101707 / SANAE</strain>
    </source>
</reference>
<dbReference type="RefSeq" id="WP_012901367.1">
    <property type="nucleotide sequence ID" value="NC_013665.1"/>
</dbReference>
<evidence type="ECO:0000313" key="3">
    <source>
        <dbReference type="Proteomes" id="UP000001882"/>
    </source>
</evidence>
<dbReference type="Proteomes" id="UP000001882">
    <property type="component" value="Chromosome"/>
</dbReference>
<dbReference type="KEGG" id="mpd:MCP_2621"/>
<evidence type="ECO:0000256" key="1">
    <source>
        <dbReference type="ARBA" id="ARBA00008515"/>
    </source>
</evidence>
<dbReference type="STRING" id="304371.MCP_2621"/>
<dbReference type="InterPro" id="IPR035954">
    <property type="entry name" value="MTH677-like_sf"/>
</dbReference>
<comment type="similarity">
    <text evidence="1">Belongs to the UPF0440 family.</text>
</comment>
<evidence type="ECO:0000313" key="2">
    <source>
        <dbReference type="EMBL" id="BAI62693.1"/>
    </source>
</evidence>
<dbReference type="EMBL" id="AP011532">
    <property type="protein sequence ID" value="BAI62693.1"/>
    <property type="molecule type" value="Genomic_DNA"/>
</dbReference>
<gene>
    <name evidence="2" type="ordered locus">MCP_2621</name>
</gene>
<dbReference type="eggNOG" id="arCOG11671">
    <property type="taxonomic scope" value="Archaea"/>
</dbReference>
<dbReference type="InParanoid" id="D1Z1X1"/>
<dbReference type="InterPro" id="IPR024502">
    <property type="entry name" value="DUF3194"/>
</dbReference>
<keyword evidence="3" id="KW-1185">Reference proteome</keyword>
<name>D1Z1X1_METPS</name>